<dbReference type="InterPro" id="IPR026906">
    <property type="entry name" value="LRR_5"/>
</dbReference>
<reference evidence="3" key="1">
    <citation type="submission" date="2015-03" db="EMBL/GenBank/DDBJ databases">
        <title>Wuchereria bancrofti Genome Sequencing Papua New Guinea Strain.</title>
        <authorList>
            <person name="Small S.T."/>
            <person name="Serre D."/>
            <person name="Zimmerman P.A."/>
        </authorList>
    </citation>
    <scope>NUCLEOTIDE SEQUENCE [LARGE SCALE GENOMIC DNA]</scope>
    <source>
        <strain evidence="3">pt0022</strain>
    </source>
</reference>
<evidence type="ECO:0000256" key="2">
    <source>
        <dbReference type="ARBA" id="ARBA00022737"/>
    </source>
</evidence>
<evidence type="ECO:0000313" key="4">
    <source>
        <dbReference type="WBParaSite" id="mrna-Wban_04592"/>
    </source>
</evidence>
<dbReference type="PANTHER" id="PTHR45712">
    <property type="entry name" value="AGAP008170-PA"/>
    <property type="match status" value="1"/>
</dbReference>
<protein>
    <recommendedName>
        <fullName evidence="5">Leucine Rich Repeat family protein</fullName>
    </recommendedName>
</protein>
<dbReference type="WBParaSite" id="mrna-Wban_04592">
    <property type="protein sequence ID" value="mrna-Wban_04592"/>
    <property type="gene ID" value="Wban_04592"/>
</dbReference>
<dbReference type="InterPro" id="IPR032675">
    <property type="entry name" value="LRR_dom_sf"/>
</dbReference>
<dbReference type="Gene3D" id="3.80.10.10">
    <property type="entry name" value="Ribonuclease Inhibitor"/>
    <property type="match status" value="1"/>
</dbReference>
<dbReference type="InterPro" id="IPR050333">
    <property type="entry name" value="SLRP"/>
</dbReference>
<evidence type="ECO:0008006" key="5">
    <source>
        <dbReference type="Google" id="ProtNLM"/>
    </source>
</evidence>
<dbReference type="Pfam" id="PF13306">
    <property type="entry name" value="LRR_5"/>
    <property type="match status" value="1"/>
</dbReference>
<proteinExistence type="predicted"/>
<accession>A0AAF5PRR5</accession>
<dbReference type="GO" id="GO:0005615">
    <property type="term" value="C:extracellular space"/>
    <property type="evidence" value="ECO:0007669"/>
    <property type="project" value="TreeGrafter"/>
</dbReference>
<evidence type="ECO:0000256" key="1">
    <source>
        <dbReference type="ARBA" id="ARBA00022614"/>
    </source>
</evidence>
<dbReference type="InterPro" id="IPR001611">
    <property type="entry name" value="Leu-rich_rpt"/>
</dbReference>
<reference evidence="4" key="3">
    <citation type="submission" date="2024-02" db="UniProtKB">
        <authorList>
            <consortium name="WormBaseParasite"/>
        </authorList>
    </citation>
    <scope>IDENTIFICATION</scope>
    <source>
        <strain evidence="4">pt0022</strain>
    </source>
</reference>
<dbReference type="Proteomes" id="UP000093561">
    <property type="component" value="Unassembled WGS sequence"/>
</dbReference>
<dbReference type="SUPFAM" id="SSF52058">
    <property type="entry name" value="L domain-like"/>
    <property type="match status" value="1"/>
</dbReference>
<dbReference type="AlphaFoldDB" id="A0AAF5PRR5"/>
<name>A0AAF5PRR5_WUCBA</name>
<keyword evidence="2" id="KW-0677">Repeat</keyword>
<evidence type="ECO:0000313" key="3">
    <source>
        <dbReference type="Proteomes" id="UP000093561"/>
    </source>
</evidence>
<keyword evidence="1" id="KW-0433">Leucine-rich repeat</keyword>
<sequence>MVDCEGAHFEQVPNILQTKVRVLRIKNSSILIIQKGAFKRYTDLKELIIENCDRLHTIEKFAFKGLSHLKLLRLVNNPSLNNIARNAFSQISNRHGLRIQLINNSFTRIRQGLFRQLNHLREFTLQGQNLKIEVNAFASFTQIDFFNLLGVISFGLRSFENVSRIHRLEISHSQFSIPAGVFTALSHVREIHIISNKIDTINTEAFTGLYTIGSLIMSDNKIGNISGYAFATIVNIGEIIIERNIIRNLETEALISEAWQTRFQDNILYCSCAINWLKHINVCLFFFFHHLFKYYKKSFS</sequence>
<organism evidence="3 4">
    <name type="scientific">Wuchereria bancrofti</name>
    <dbReference type="NCBI Taxonomy" id="6293"/>
    <lineage>
        <taxon>Eukaryota</taxon>
        <taxon>Metazoa</taxon>
        <taxon>Ecdysozoa</taxon>
        <taxon>Nematoda</taxon>
        <taxon>Chromadorea</taxon>
        <taxon>Rhabditida</taxon>
        <taxon>Spirurina</taxon>
        <taxon>Spiruromorpha</taxon>
        <taxon>Filarioidea</taxon>
        <taxon>Onchocercidae</taxon>
        <taxon>Wuchereria</taxon>
    </lineage>
</organism>
<dbReference type="PANTHER" id="PTHR45712:SF22">
    <property type="entry name" value="INSULIN-LIKE GROWTH FACTOR-BINDING PROTEIN COMPLEX ACID LABILE SUBUNIT"/>
    <property type="match status" value="1"/>
</dbReference>
<reference evidence="3" key="2">
    <citation type="journal article" date="2016" name="Mol. Ecol.">
        <title>Population genomics of the filarial nematode parasite Wuchereria bancrofti from mosquitoes.</title>
        <authorList>
            <person name="Small S.T."/>
            <person name="Reimer L.J."/>
            <person name="Tisch D.J."/>
            <person name="King C.L."/>
            <person name="Christensen B.M."/>
            <person name="Siba P.M."/>
            <person name="Kazura J.W."/>
            <person name="Serre D."/>
            <person name="Zimmerman P.A."/>
        </authorList>
    </citation>
    <scope>NUCLEOTIDE SEQUENCE</scope>
    <source>
        <strain evidence="3">pt0022</strain>
    </source>
</reference>
<dbReference type="Pfam" id="PF13855">
    <property type="entry name" value="LRR_8"/>
    <property type="match status" value="1"/>
</dbReference>